<accession>A0A2P8IGK2</accession>
<dbReference type="InterPro" id="IPR009003">
    <property type="entry name" value="Peptidase_S1_PA"/>
</dbReference>
<dbReference type="OrthoDB" id="1855925at2"/>
<dbReference type="GO" id="GO:0006508">
    <property type="term" value="P:proteolysis"/>
    <property type="evidence" value="ECO:0007669"/>
    <property type="project" value="InterPro"/>
</dbReference>
<dbReference type="SUPFAM" id="SSF50494">
    <property type="entry name" value="Trypsin-like serine proteases"/>
    <property type="match status" value="1"/>
</dbReference>
<keyword evidence="3" id="KW-1185">Reference proteome</keyword>
<proteinExistence type="predicted"/>
<sequence length="330" mass="36976">MNEPQRGSPEYPERWEDLVRRPRLRASARPPDEFRELFEGPPRHTREIRRVDRTQESWTRIGADPVESYRPDWVEAAGKPRQAKLPPPPRVRHRGGAELEPLVVWHPDDRRTYNDHAFPWGCVCLITTAFGSRGSGVIIGPRHVLTASHVVEWSTDQAETIEVHRHGTGFRARTHATFAMAFTQIGDVGATTLDEDYAVLVTEQRLGDAFGFLGTREYDSGWDDDHLWDTMGYATDVPQGTGQGLIPTFQQRVALDEDEFDLGSGRAMTTTADAMKRQSGSPMFGTWGDQTQVVAVISATGEVFLSGTENWCSGGSDLNRLVRKARTDFP</sequence>
<dbReference type="RefSeq" id="WP_106614500.1">
    <property type="nucleotide sequence ID" value="NZ_PYAX01000002.1"/>
</dbReference>
<feature type="domain" description="Peptidase S1" evidence="1">
    <location>
        <begin position="112"/>
        <end position="240"/>
    </location>
</feature>
<evidence type="ECO:0000259" key="1">
    <source>
        <dbReference type="Pfam" id="PF00089"/>
    </source>
</evidence>
<organism evidence="2 3">
    <name type="scientific">Saccharothrix carnea</name>
    <dbReference type="NCBI Taxonomy" id="1280637"/>
    <lineage>
        <taxon>Bacteria</taxon>
        <taxon>Bacillati</taxon>
        <taxon>Actinomycetota</taxon>
        <taxon>Actinomycetes</taxon>
        <taxon>Pseudonocardiales</taxon>
        <taxon>Pseudonocardiaceae</taxon>
        <taxon>Saccharothrix</taxon>
    </lineage>
</organism>
<protein>
    <submittedName>
        <fullName evidence="2">V8-like Glu-specific endopeptidase</fullName>
    </submittedName>
</protein>
<dbReference type="Proteomes" id="UP000241118">
    <property type="component" value="Unassembled WGS sequence"/>
</dbReference>
<evidence type="ECO:0000313" key="2">
    <source>
        <dbReference type="EMBL" id="PSL57595.1"/>
    </source>
</evidence>
<dbReference type="EMBL" id="PYAX01000002">
    <property type="protein sequence ID" value="PSL57595.1"/>
    <property type="molecule type" value="Genomic_DNA"/>
</dbReference>
<dbReference type="GO" id="GO:0004252">
    <property type="term" value="F:serine-type endopeptidase activity"/>
    <property type="evidence" value="ECO:0007669"/>
    <property type="project" value="InterPro"/>
</dbReference>
<comment type="caution">
    <text evidence="2">The sequence shown here is derived from an EMBL/GenBank/DDBJ whole genome shotgun (WGS) entry which is preliminary data.</text>
</comment>
<dbReference type="InterPro" id="IPR043504">
    <property type="entry name" value="Peptidase_S1_PA_chymotrypsin"/>
</dbReference>
<dbReference type="Pfam" id="PF00089">
    <property type="entry name" value="Trypsin"/>
    <property type="match status" value="1"/>
</dbReference>
<evidence type="ECO:0000313" key="3">
    <source>
        <dbReference type="Proteomes" id="UP000241118"/>
    </source>
</evidence>
<reference evidence="2 3" key="1">
    <citation type="submission" date="2018-03" db="EMBL/GenBank/DDBJ databases">
        <title>Genomic Encyclopedia of Type Strains, Phase III (KMG-III): the genomes of soil and plant-associated and newly described type strains.</title>
        <authorList>
            <person name="Whitman W."/>
        </authorList>
    </citation>
    <scope>NUCLEOTIDE SEQUENCE [LARGE SCALE GENOMIC DNA]</scope>
    <source>
        <strain evidence="2 3">CGMCC 4.7097</strain>
    </source>
</reference>
<dbReference type="Gene3D" id="2.40.10.10">
    <property type="entry name" value="Trypsin-like serine proteases"/>
    <property type="match status" value="2"/>
</dbReference>
<gene>
    <name evidence="2" type="ORF">B0I31_102574</name>
</gene>
<dbReference type="InterPro" id="IPR001254">
    <property type="entry name" value="Trypsin_dom"/>
</dbReference>
<dbReference type="AlphaFoldDB" id="A0A2P8IGK2"/>
<name>A0A2P8IGK2_SACCR</name>